<keyword evidence="1" id="KW-0812">Transmembrane</keyword>
<keyword evidence="1" id="KW-0472">Membrane</keyword>
<proteinExistence type="predicted"/>
<dbReference type="Proteomes" id="UP000184066">
    <property type="component" value="Unassembled WGS sequence"/>
</dbReference>
<name>A0A1M7TPH6_9RHOB</name>
<keyword evidence="3" id="KW-1185">Reference proteome</keyword>
<sequence length="177" mass="19795">MARQSPIHAAAGDSPAVRRQDPPLYEARLWPNRSLSSRGFRWVMGGAAAMMALPFIPLAGTPVAAGLAPFALGALALLWLMIRRNYRDGRLTETLRLWPELIEVERREPDGRVLRWSANPYWVKLRLHPEGRPENYLTLEGGGRVIELGGFLSPEERVALAAQIEDALARARRAQPR</sequence>
<gene>
    <name evidence="2" type="ORF">SAMN05216200_108104</name>
</gene>
<dbReference type="Pfam" id="PF10003">
    <property type="entry name" value="DUF2244"/>
    <property type="match status" value="1"/>
</dbReference>
<protein>
    <submittedName>
        <fullName evidence="2">Uncharacterized membrane protein</fullName>
    </submittedName>
</protein>
<dbReference type="RefSeq" id="WP_072747905.1">
    <property type="nucleotide sequence ID" value="NZ_FOHL01000008.1"/>
</dbReference>
<dbReference type="InterPro" id="IPR019253">
    <property type="entry name" value="DUF2244_TM"/>
</dbReference>
<dbReference type="EMBL" id="FRDL01000008">
    <property type="protein sequence ID" value="SHN72533.1"/>
    <property type="molecule type" value="Genomic_DNA"/>
</dbReference>
<evidence type="ECO:0000313" key="3">
    <source>
        <dbReference type="Proteomes" id="UP000184066"/>
    </source>
</evidence>
<keyword evidence="1" id="KW-1133">Transmembrane helix</keyword>
<evidence type="ECO:0000256" key="1">
    <source>
        <dbReference type="SAM" id="Phobius"/>
    </source>
</evidence>
<evidence type="ECO:0000313" key="2">
    <source>
        <dbReference type="EMBL" id="SHN72533.1"/>
    </source>
</evidence>
<organism evidence="2 3">
    <name type="scientific">Oceanicella actignis</name>
    <dbReference type="NCBI Taxonomy" id="1189325"/>
    <lineage>
        <taxon>Bacteria</taxon>
        <taxon>Pseudomonadati</taxon>
        <taxon>Pseudomonadota</taxon>
        <taxon>Alphaproteobacteria</taxon>
        <taxon>Rhodobacterales</taxon>
        <taxon>Paracoccaceae</taxon>
        <taxon>Oceanicella</taxon>
    </lineage>
</organism>
<dbReference type="AlphaFoldDB" id="A0A1M7TPH6"/>
<feature type="transmembrane region" description="Helical" evidence="1">
    <location>
        <begin position="39"/>
        <end position="57"/>
    </location>
</feature>
<dbReference type="STRING" id="1189325.SAMN04488119_108103"/>
<dbReference type="OrthoDB" id="9808190at2"/>
<accession>A0A1M7TPH6</accession>
<feature type="transmembrane region" description="Helical" evidence="1">
    <location>
        <begin position="63"/>
        <end position="82"/>
    </location>
</feature>
<reference evidence="2 3" key="1">
    <citation type="submission" date="2016-12" db="EMBL/GenBank/DDBJ databases">
        <authorList>
            <person name="Song W.-J."/>
            <person name="Kurnit D.M."/>
        </authorList>
    </citation>
    <scope>NUCLEOTIDE SEQUENCE [LARGE SCALE GENOMIC DNA]</scope>
    <source>
        <strain evidence="2 3">CGMCC 1.10808</strain>
    </source>
</reference>